<dbReference type="KEGG" id="tcs:IMZ38_00330"/>
<dbReference type="Pfam" id="PF04254">
    <property type="entry name" value="DUF432"/>
    <property type="match status" value="1"/>
</dbReference>
<dbReference type="InterPro" id="IPR007366">
    <property type="entry name" value="DUF432"/>
</dbReference>
<organism evidence="1 2">
    <name type="scientific">Thermosphaera chiliense</name>
    <dbReference type="NCBI Taxonomy" id="3402707"/>
    <lineage>
        <taxon>Archaea</taxon>
        <taxon>Thermoproteota</taxon>
        <taxon>Thermoprotei</taxon>
        <taxon>Desulfurococcales</taxon>
        <taxon>Desulfurococcaceae</taxon>
        <taxon>Thermosphaera</taxon>
    </lineage>
</organism>
<sequence length="240" mass="27424">MYGLVVKDSLEIGEASIKIERFENHLKYWRSMKGDVKEVLLDRNAVVETRPIYSLFHPSYVTGYILFSFSKPVVLSPKSTLRIQLQLPVDLAIYAYSGDFYQLIDLIPLHPSYKYALYGPVVSSVEATGYIARLVKGEPVADNTAEPLEKHCLTRVLIVNKTQDFASVTKILLDAKPLKIFYVPGTWKCYTQDIKMIINSDEHASILYEEKPCKECVELEEPEEFKGLLRALSTEMLWGY</sequence>
<dbReference type="Proteomes" id="UP000593766">
    <property type="component" value="Chromosome"/>
</dbReference>
<reference evidence="1 2" key="1">
    <citation type="submission" date="2020-10" db="EMBL/GenBank/DDBJ databases">
        <title>Complete genome sequence of Thermosphaera aggregans strain 3507.</title>
        <authorList>
            <person name="Zayulina K.S."/>
            <person name="Elcheninov A.G."/>
            <person name="Toshchakov S.V."/>
            <person name="Kublanov I.V."/>
            <person name="Kochetkova T.V."/>
        </authorList>
    </citation>
    <scope>NUCLEOTIDE SEQUENCE [LARGE SCALE GENOMIC DNA]</scope>
    <source>
        <strain evidence="1 2">3507</strain>
    </source>
</reference>
<gene>
    <name evidence="1" type="ORF">IMZ38_00330</name>
</gene>
<dbReference type="EMBL" id="CP063144">
    <property type="protein sequence ID" value="QOR94445.1"/>
    <property type="molecule type" value="Genomic_DNA"/>
</dbReference>
<accession>A0A7M1UQC0</accession>
<keyword evidence="2" id="KW-1185">Reference proteome</keyword>
<dbReference type="GeneID" id="59453818"/>
<name>A0A7M1UQC0_9CREN</name>
<dbReference type="RefSeq" id="WP_193436244.1">
    <property type="nucleotide sequence ID" value="NZ_CP063144.1"/>
</dbReference>
<dbReference type="AlphaFoldDB" id="A0A7M1UQC0"/>
<proteinExistence type="predicted"/>
<dbReference type="OrthoDB" id="18610at2157"/>
<protein>
    <submittedName>
        <fullName evidence="1">DUF432 domain-containing protein</fullName>
    </submittedName>
</protein>
<evidence type="ECO:0000313" key="2">
    <source>
        <dbReference type="Proteomes" id="UP000593766"/>
    </source>
</evidence>
<evidence type="ECO:0000313" key="1">
    <source>
        <dbReference type="EMBL" id="QOR94445.1"/>
    </source>
</evidence>